<evidence type="ECO:0000256" key="18">
    <source>
        <dbReference type="ARBA" id="ARBA00044912"/>
    </source>
</evidence>
<evidence type="ECO:0000256" key="8">
    <source>
        <dbReference type="ARBA" id="ARBA00044876"/>
    </source>
</evidence>
<comment type="catalytic activity">
    <reaction evidence="14">
        <text>L-aspartyl-L-lysine(out) = L-aspartyl-L-lysine(in)</text>
        <dbReference type="Rhea" id="RHEA:79411"/>
        <dbReference type="ChEBI" id="CHEBI:229953"/>
    </reaction>
</comment>
<feature type="transmembrane region" description="Helical" evidence="25">
    <location>
        <begin position="139"/>
        <end position="163"/>
    </location>
</feature>
<evidence type="ECO:0000256" key="24">
    <source>
        <dbReference type="ARBA" id="ARBA00046376"/>
    </source>
</evidence>
<dbReference type="PANTHER" id="PTHR23512:SF3">
    <property type="entry name" value="MAJOR FACILITATOR SUPERFAMILY DOMAIN-CONTAINING PROTEIN 1"/>
    <property type="match status" value="1"/>
</dbReference>
<dbReference type="Proteomes" id="UP000198775">
    <property type="component" value="Unassembled WGS sequence"/>
</dbReference>
<keyword evidence="28" id="KW-1185">Reference proteome</keyword>
<evidence type="ECO:0000256" key="23">
    <source>
        <dbReference type="ARBA" id="ARBA00045709"/>
    </source>
</evidence>
<organism evidence="27 28">
    <name type="scientific">Halorientalis persicus</name>
    <dbReference type="NCBI Taxonomy" id="1367881"/>
    <lineage>
        <taxon>Archaea</taxon>
        <taxon>Methanobacteriati</taxon>
        <taxon>Methanobacteriota</taxon>
        <taxon>Stenosarchaea group</taxon>
        <taxon>Halobacteria</taxon>
        <taxon>Halobacteriales</taxon>
        <taxon>Haloarculaceae</taxon>
        <taxon>Halorientalis</taxon>
    </lineage>
</organism>
<comment type="catalytic activity">
    <reaction evidence="19">
        <text>L-alanyl-L-lysine(out) = L-alanyl-L-lysine(in)</text>
        <dbReference type="Rhea" id="RHEA:79415"/>
        <dbReference type="ChEBI" id="CHEBI:192470"/>
    </reaction>
</comment>
<evidence type="ECO:0000256" key="5">
    <source>
        <dbReference type="ARBA" id="ARBA00022989"/>
    </source>
</evidence>
<evidence type="ECO:0000256" key="7">
    <source>
        <dbReference type="ARBA" id="ARBA00023228"/>
    </source>
</evidence>
<evidence type="ECO:0000256" key="16">
    <source>
        <dbReference type="ARBA" id="ARBA00044900"/>
    </source>
</evidence>
<dbReference type="RefSeq" id="WP_092658049.1">
    <property type="nucleotide sequence ID" value="NZ_FOCX01000003.1"/>
</dbReference>
<feature type="transmembrane region" description="Helical" evidence="25">
    <location>
        <begin position="80"/>
        <end position="98"/>
    </location>
</feature>
<dbReference type="OrthoDB" id="29061at2157"/>
<sequence length="426" mass="43780">MRIWSDPTKRRWIAWTALAAAYALVSVHRLSTAVLAEQLATAFDTTGAALGTLHASFFYIYAAMQLPAGFVADRVGSRRAVTAGTVVMSVGALAFSVADSYPVAFLARALIGLGGSLLFIAILRFCANWFRPTEFARMSGLTIAAAGFGGVLATTPLAVVVAATDWRTTLFGLGLAGFVLATVAYLLARDSPADAGLAEIEGVPLAKTPSLSAVAANAAGVLRERETWLVGTVLFCGTGVNITVFGLWGVPYVVQTYEGVSVTGASVYTLAGSAGLLLGPPLVGWLSDRLGRRLGLMVAAQAAFAGSFALLAITGRPPLPVVAVAFFAAGFLAGGYALGYTVIKERHASGASGVATGTVNTMGFTGAALFPTLMGLVLDAYRTGETINGAQVYSTLGYRVAFGLAAAAGVVALLASVALYRTQGNQ</sequence>
<evidence type="ECO:0000256" key="6">
    <source>
        <dbReference type="ARBA" id="ARBA00023136"/>
    </source>
</evidence>
<feature type="domain" description="Major facilitator superfamily (MFS) profile" evidence="26">
    <location>
        <begin position="14"/>
        <end position="424"/>
    </location>
</feature>
<name>A0A1H8GM56_9EURY</name>
<keyword evidence="3" id="KW-0813">Transport</keyword>
<keyword evidence="4 25" id="KW-0812">Transmembrane</keyword>
<feature type="transmembrane region" description="Helical" evidence="25">
    <location>
        <begin position="268"/>
        <end position="287"/>
    </location>
</feature>
<feature type="transmembrane region" description="Helical" evidence="25">
    <location>
        <begin position="294"/>
        <end position="313"/>
    </location>
</feature>
<dbReference type="InterPro" id="IPR011701">
    <property type="entry name" value="MFS"/>
</dbReference>
<evidence type="ECO:0000256" key="9">
    <source>
        <dbReference type="ARBA" id="ARBA00044878"/>
    </source>
</evidence>
<comment type="catalytic activity">
    <reaction evidence="12">
        <text>L-lysyl-L-alpha-amino acid(out) = L-lysyl-L-alpha-amino acid(in)</text>
        <dbReference type="Rhea" id="RHEA:79387"/>
        <dbReference type="ChEBI" id="CHEBI:229965"/>
    </reaction>
</comment>
<evidence type="ECO:0000256" key="1">
    <source>
        <dbReference type="ARBA" id="ARBA00004155"/>
    </source>
</evidence>
<evidence type="ECO:0000313" key="28">
    <source>
        <dbReference type="Proteomes" id="UP000198775"/>
    </source>
</evidence>
<comment type="catalytic activity">
    <reaction evidence="11">
        <text>L-alpha-aminoacyl-L-histidine(out) = L-alpha-aminoacyl-L-histidine(in)</text>
        <dbReference type="Rhea" id="RHEA:79375"/>
        <dbReference type="ChEBI" id="CHEBI:229967"/>
    </reaction>
</comment>
<comment type="catalytic activity">
    <reaction evidence="9">
        <text>L-histidyl-glycine(out) = L-histidyl-glycine(in)</text>
        <dbReference type="Rhea" id="RHEA:79395"/>
        <dbReference type="ChEBI" id="CHEBI:229957"/>
    </reaction>
</comment>
<accession>A0A1H8GM56</accession>
<evidence type="ECO:0000256" key="25">
    <source>
        <dbReference type="SAM" id="Phobius"/>
    </source>
</evidence>
<feature type="transmembrane region" description="Helical" evidence="25">
    <location>
        <begin position="354"/>
        <end position="378"/>
    </location>
</feature>
<dbReference type="AlphaFoldDB" id="A0A1H8GM56"/>
<evidence type="ECO:0000256" key="3">
    <source>
        <dbReference type="ARBA" id="ARBA00022448"/>
    </source>
</evidence>
<dbReference type="GO" id="GO:0005765">
    <property type="term" value="C:lysosomal membrane"/>
    <property type="evidence" value="ECO:0007669"/>
    <property type="project" value="UniProtKB-SubCell"/>
</dbReference>
<keyword evidence="6 25" id="KW-0472">Membrane</keyword>
<evidence type="ECO:0000256" key="19">
    <source>
        <dbReference type="ARBA" id="ARBA00044919"/>
    </source>
</evidence>
<reference evidence="28" key="1">
    <citation type="submission" date="2016-10" db="EMBL/GenBank/DDBJ databases">
        <authorList>
            <person name="Varghese N."/>
            <person name="Submissions S."/>
        </authorList>
    </citation>
    <scope>NUCLEOTIDE SEQUENCE [LARGE SCALE GENOMIC DNA]</scope>
    <source>
        <strain evidence="28">IBRC-M 10043</strain>
    </source>
</reference>
<comment type="catalytic activity">
    <reaction evidence="17">
        <text>L-arginyl-glycine(out) = L-arginyl-glycine(in)</text>
        <dbReference type="Rhea" id="RHEA:79391"/>
        <dbReference type="ChEBI" id="CHEBI:229955"/>
    </reaction>
</comment>
<comment type="subunit">
    <text evidence="24">Homodimer. Interacts with lysosomal protein GLMP (via lumenal domain); the interaction starts while both proteins are still in the endoplasmic reticulum and is required for stabilization of MFSD1 in lysosomes but has no direct effect on its targeting to lysosomes or transporter activity.</text>
</comment>
<evidence type="ECO:0000259" key="26">
    <source>
        <dbReference type="PROSITE" id="PS50850"/>
    </source>
</evidence>
<comment type="catalytic activity">
    <reaction evidence="16">
        <text>L-lysyl-L-lysine(out) = L-lysyl-L-lysine(in)</text>
        <dbReference type="Rhea" id="RHEA:79403"/>
        <dbReference type="ChEBI" id="CHEBI:229956"/>
    </reaction>
</comment>
<evidence type="ECO:0000256" key="21">
    <source>
        <dbReference type="ARBA" id="ARBA00044985"/>
    </source>
</evidence>
<dbReference type="SUPFAM" id="SSF103473">
    <property type="entry name" value="MFS general substrate transporter"/>
    <property type="match status" value="1"/>
</dbReference>
<evidence type="ECO:0000256" key="20">
    <source>
        <dbReference type="ARBA" id="ARBA00044924"/>
    </source>
</evidence>
<comment type="catalytic activity">
    <reaction evidence="13">
        <text>L-alpha-aminoacyl-L-lysine(out) = L-alpha-aminoacyl-L-lysine(in)</text>
        <dbReference type="Rhea" id="RHEA:79383"/>
        <dbReference type="ChEBI" id="CHEBI:229966"/>
    </reaction>
</comment>
<feature type="transmembrane region" description="Helical" evidence="25">
    <location>
        <begin position="398"/>
        <end position="420"/>
    </location>
</feature>
<evidence type="ECO:0000256" key="2">
    <source>
        <dbReference type="ARBA" id="ARBA00008335"/>
    </source>
</evidence>
<comment type="catalytic activity">
    <reaction evidence="15">
        <text>L-arginyl-L-alpha-amino acid(out) = L-arginyl-L-alpha-amino acid(in)</text>
        <dbReference type="Rhea" id="RHEA:79371"/>
        <dbReference type="ChEBI" id="CHEBI:84315"/>
    </reaction>
</comment>
<dbReference type="PANTHER" id="PTHR23512">
    <property type="entry name" value="MAJOR FACILITATOR SUPERFAMILY DOMAIN-CONTAINING PROTEIN 1"/>
    <property type="match status" value="1"/>
</dbReference>
<proteinExistence type="inferred from homology"/>
<dbReference type="PROSITE" id="PS00216">
    <property type="entry name" value="SUGAR_TRANSPORT_1"/>
    <property type="match status" value="1"/>
</dbReference>
<dbReference type="InterPro" id="IPR020846">
    <property type="entry name" value="MFS_dom"/>
</dbReference>
<keyword evidence="7" id="KW-0458">Lysosome</keyword>
<evidence type="ECO:0000256" key="15">
    <source>
        <dbReference type="ARBA" id="ARBA00044899"/>
    </source>
</evidence>
<feature type="transmembrane region" description="Helical" evidence="25">
    <location>
        <begin position="46"/>
        <end position="68"/>
    </location>
</feature>
<feature type="transmembrane region" description="Helical" evidence="25">
    <location>
        <begin position="169"/>
        <end position="188"/>
    </location>
</feature>
<comment type="catalytic activity">
    <reaction evidence="18">
        <text>L-histidyl-L-alpha-amino acid(out) = L-histidyl-L-alpha-amino acid(in)</text>
        <dbReference type="Rhea" id="RHEA:79379"/>
        <dbReference type="ChEBI" id="CHEBI:229964"/>
    </reaction>
</comment>
<comment type="function">
    <text evidence="23">Lysosomal dipeptide uniporter that selectively exports lysine, arginine or histidine-containing dipeptides with a net positive charge from the lysosome lumen into the cytosol. Could play a role in a specific type of protein O-glycosylation indirectly regulating macrophages migration and tissue invasion. Also essential for liver homeostasis.</text>
</comment>
<comment type="subcellular location">
    <subcellularLocation>
        <location evidence="1">Lysosome membrane</location>
        <topology evidence="1">Multi-pass membrane protein</topology>
    </subcellularLocation>
</comment>
<evidence type="ECO:0000256" key="4">
    <source>
        <dbReference type="ARBA" id="ARBA00022692"/>
    </source>
</evidence>
<feature type="transmembrane region" description="Helical" evidence="25">
    <location>
        <begin position="228"/>
        <end position="248"/>
    </location>
</feature>
<dbReference type="GO" id="GO:0022857">
    <property type="term" value="F:transmembrane transporter activity"/>
    <property type="evidence" value="ECO:0007669"/>
    <property type="project" value="InterPro"/>
</dbReference>
<evidence type="ECO:0000313" key="27">
    <source>
        <dbReference type="EMBL" id="SEN44567.1"/>
    </source>
</evidence>
<comment type="catalytic activity">
    <reaction evidence="10">
        <text>L-alpha-aminoacyl-L-arginine(out) = L-alpha-aminoacyl-L-arginine(in)</text>
        <dbReference type="Rhea" id="RHEA:79367"/>
        <dbReference type="ChEBI" id="CHEBI:229968"/>
    </reaction>
</comment>
<evidence type="ECO:0000256" key="13">
    <source>
        <dbReference type="ARBA" id="ARBA00044893"/>
    </source>
</evidence>
<dbReference type="InterPro" id="IPR052187">
    <property type="entry name" value="MFSD1"/>
</dbReference>
<dbReference type="PROSITE" id="PS50850">
    <property type="entry name" value="MFS"/>
    <property type="match status" value="1"/>
</dbReference>
<dbReference type="InterPro" id="IPR036259">
    <property type="entry name" value="MFS_trans_sf"/>
</dbReference>
<feature type="transmembrane region" description="Helical" evidence="25">
    <location>
        <begin position="104"/>
        <end position="127"/>
    </location>
</feature>
<comment type="catalytic activity">
    <reaction evidence="20">
        <text>L-lysyl-glycine(out) = L-lysyl-glycine(in)</text>
        <dbReference type="Rhea" id="RHEA:79407"/>
        <dbReference type="ChEBI" id="CHEBI:191202"/>
    </reaction>
</comment>
<protein>
    <recommendedName>
        <fullName evidence="21">Lysosomal dipeptide transporter MFSD1</fullName>
    </recommendedName>
    <alternativeName>
        <fullName evidence="22">Major facilitator superfamily domain-containing protein 1</fullName>
    </alternativeName>
</protein>
<dbReference type="Gene3D" id="1.20.1250.20">
    <property type="entry name" value="MFS general substrate transporter like domains"/>
    <property type="match status" value="2"/>
</dbReference>
<dbReference type="Pfam" id="PF07690">
    <property type="entry name" value="MFS_1"/>
    <property type="match status" value="1"/>
</dbReference>
<evidence type="ECO:0000256" key="17">
    <source>
        <dbReference type="ARBA" id="ARBA00044903"/>
    </source>
</evidence>
<evidence type="ECO:0000256" key="22">
    <source>
        <dbReference type="ARBA" id="ARBA00045018"/>
    </source>
</evidence>
<feature type="transmembrane region" description="Helical" evidence="25">
    <location>
        <begin position="319"/>
        <end position="342"/>
    </location>
</feature>
<evidence type="ECO:0000256" key="11">
    <source>
        <dbReference type="ARBA" id="ARBA00044884"/>
    </source>
</evidence>
<dbReference type="EMBL" id="FOCX01000003">
    <property type="protein sequence ID" value="SEN44567.1"/>
    <property type="molecule type" value="Genomic_DNA"/>
</dbReference>
<evidence type="ECO:0000256" key="12">
    <source>
        <dbReference type="ARBA" id="ARBA00044891"/>
    </source>
</evidence>
<comment type="catalytic activity">
    <reaction evidence="8">
        <text>L-lysyl-L-alanine(out) = L-lysyl-L-alanine(in)</text>
        <dbReference type="Rhea" id="RHEA:79399"/>
        <dbReference type="ChEBI" id="CHEBI:229954"/>
    </reaction>
</comment>
<dbReference type="InterPro" id="IPR005829">
    <property type="entry name" value="Sugar_transporter_CS"/>
</dbReference>
<evidence type="ECO:0000256" key="14">
    <source>
        <dbReference type="ARBA" id="ARBA00044898"/>
    </source>
</evidence>
<gene>
    <name evidence="27" type="ORF">SAMN05216388_1003130</name>
</gene>
<keyword evidence="5 25" id="KW-1133">Transmembrane helix</keyword>
<evidence type="ECO:0000256" key="10">
    <source>
        <dbReference type="ARBA" id="ARBA00044881"/>
    </source>
</evidence>
<comment type="similarity">
    <text evidence="2">Belongs to the major facilitator superfamily.</text>
</comment>